<reference evidence="1" key="1">
    <citation type="submission" date="2023-04" db="EMBL/GenBank/DDBJ databases">
        <title>Draft Genome sequencing of Naganishia species isolated from polar environments using Oxford Nanopore Technology.</title>
        <authorList>
            <person name="Leo P."/>
            <person name="Venkateswaran K."/>
        </authorList>
    </citation>
    <scope>NUCLEOTIDE SEQUENCE</scope>
    <source>
        <strain evidence="1">MNA-CCFEE 5262</strain>
    </source>
</reference>
<evidence type="ECO:0000313" key="2">
    <source>
        <dbReference type="Proteomes" id="UP001230649"/>
    </source>
</evidence>
<sequence length="451" mass="50999">MDAESRTDEDRKRRKEARRAERKAKKRRDEPESPVVTQDTLTHPPLLEEDITELPYAASVHDVPGEYDIGAIVPQDTLLCRNRPLLSSVGRDALSLPQHNEGQDLADALVPDNRAPIADTFSSRPRTRKDGLGAPGWEDRMQQWKQDIAKEDTAYGDSGSPARAVVQPLPGAPPLVVDAPAVVIPFTLVEDSKNHNLRSDIAADGDMLDLPTELSKNQDVREVLVDEVSTRNRNQLVNIDNMPKEQEIRQDTRETEQDREAGLSLDADIRHDSECRNKSPRLDGLRSVEKPAGMKEQLNQDRLYGQVMHDEILEDRFKSRSIAEDHRSMQRDDLQQANLTDDLGRGYADGFMGTRDGKKRRKKKNVAEKRNRSEPPIDFVDQPQSRPTSPPLPHDPMLGSSDPYDVMDHQFDDGRDLQKSYEPFYRAEAPSSEDSRSGHSTRSVIKRKKKT</sequence>
<accession>A0ACC2VHR7</accession>
<protein>
    <submittedName>
        <fullName evidence="1">Uncharacterized protein</fullName>
    </submittedName>
</protein>
<name>A0ACC2VHR7_9TREE</name>
<organism evidence="1 2">
    <name type="scientific">Naganishia adeliensis</name>
    <dbReference type="NCBI Taxonomy" id="92952"/>
    <lineage>
        <taxon>Eukaryota</taxon>
        <taxon>Fungi</taxon>
        <taxon>Dikarya</taxon>
        <taxon>Basidiomycota</taxon>
        <taxon>Agaricomycotina</taxon>
        <taxon>Tremellomycetes</taxon>
        <taxon>Filobasidiales</taxon>
        <taxon>Filobasidiaceae</taxon>
        <taxon>Naganishia</taxon>
    </lineage>
</organism>
<proteinExistence type="predicted"/>
<gene>
    <name evidence="1" type="ORF">QFC20_005981</name>
</gene>
<dbReference type="EMBL" id="JASBWS010000094">
    <property type="protein sequence ID" value="KAJ9098356.1"/>
    <property type="molecule type" value="Genomic_DNA"/>
</dbReference>
<keyword evidence="2" id="KW-1185">Reference proteome</keyword>
<evidence type="ECO:0000313" key="1">
    <source>
        <dbReference type="EMBL" id="KAJ9098356.1"/>
    </source>
</evidence>
<comment type="caution">
    <text evidence="1">The sequence shown here is derived from an EMBL/GenBank/DDBJ whole genome shotgun (WGS) entry which is preliminary data.</text>
</comment>
<dbReference type="Proteomes" id="UP001230649">
    <property type="component" value="Unassembled WGS sequence"/>
</dbReference>